<dbReference type="InterPro" id="IPR000923">
    <property type="entry name" value="BlueCu_1"/>
</dbReference>
<name>A0A3S5EUV5_9FLAO</name>
<reference evidence="7 9" key="2">
    <citation type="submission" date="2018-12" db="EMBL/GenBank/DDBJ databases">
        <authorList>
            <consortium name="Pathogen Informatics"/>
        </authorList>
    </citation>
    <scope>NUCLEOTIDE SEQUENCE [LARGE SCALE GENOMIC DNA]</scope>
    <source>
        <strain evidence="7 9">NCTC13489</strain>
    </source>
</reference>
<keyword evidence="1" id="KW-0813">Transport</keyword>
<evidence type="ECO:0000313" key="9">
    <source>
        <dbReference type="Proteomes" id="UP000270036"/>
    </source>
</evidence>
<dbReference type="EMBL" id="JPEP01000002">
    <property type="protein sequence ID" value="KEY17929.1"/>
    <property type="molecule type" value="Genomic_DNA"/>
</dbReference>
<evidence type="ECO:0000313" key="7">
    <source>
        <dbReference type="EMBL" id="VEI00311.1"/>
    </source>
</evidence>
<dbReference type="Proteomes" id="UP000270036">
    <property type="component" value="Chromosome"/>
</dbReference>
<dbReference type="PROSITE" id="PS51257">
    <property type="entry name" value="PROKAR_LIPOPROTEIN"/>
    <property type="match status" value="1"/>
</dbReference>
<accession>A0A3S5EUV5</accession>
<evidence type="ECO:0000256" key="2">
    <source>
        <dbReference type="ARBA" id="ARBA00022723"/>
    </source>
</evidence>
<dbReference type="PANTHER" id="PTHR38439">
    <property type="entry name" value="AURACYANIN-B"/>
    <property type="match status" value="1"/>
</dbReference>
<dbReference type="SUPFAM" id="SSF49503">
    <property type="entry name" value="Cupredoxins"/>
    <property type="match status" value="1"/>
</dbReference>
<keyword evidence="3" id="KW-0249">Electron transport</keyword>
<dbReference type="InterPro" id="IPR050845">
    <property type="entry name" value="Cu-binding_ET"/>
</dbReference>
<dbReference type="InterPro" id="IPR014068">
    <property type="entry name" value="Azurin"/>
</dbReference>
<dbReference type="CDD" id="cd13922">
    <property type="entry name" value="Azurin"/>
    <property type="match status" value="1"/>
</dbReference>
<dbReference type="GO" id="GO:0005507">
    <property type="term" value="F:copper ion binding"/>
    <property type="evidence" value="ECO:0007669"/>
    <property type="project" value="InterPro"/>
</dbReference>
<keyword evidence="4" id="KW-0186">Copper</keyword>
<organism evidence="7 9">
    <name type="scientific">Kaistella antarctica</name>
    <dbReference type="NCBI Taxonomy" id="266748"/>
    <lineage>
        <taxon>Bacteria</taxon>
        <taxon>Pseudomonadati</taxon>
        <taxon>Bacteroidota</taxon>
        <taxon>Flavobacteriia</taxon>
        <taxon>Flavobacteriales</taxon>
        <taxon>Weeksellaceae</taxon>
        <taxon>Chryseobacterium group</taxon>
        <taxon>Kaistella</taxon>
    </lineage>
</organism>
<evidence type="ECO:0000313" key="8">
    <source>
        <dbReference type="Proteomes" id="UP000028349"/>
    </source>
</evidence>
<dbReference type="Gene3D" id="2.60.40.420">
    <property type="entry name" value="Cupredoxins - blue copper proteins"/>
    <property type="match status" value="1"/>
</dbReference>
<keyword evidence="2" id="KW-0479">Metal-binding</keyword>
<evidence type="ECO:0000256" key="3">
    <source>
        <dbReference type="ARBA" id="ARBA00022982"/>
    </source>
</evidence>
<evidence type="ECO:0000256" key="4">
    <source>
        <dbReference type="ARBA" id="ARBA00023008"/>
    </source>
</evidence>
<dbReference type="InterPro" id="IPR008972">
    <property type="entry name" value="Cupredoxin"/>
</dbReference>
<dbReference type="Pfam" id="PF00127">
    <property type="entry name" value="Copper-bind"/>
    <property type="match status" value="1"/>
</dbReference>
<dbReference type="GO" id="GO:0009055">
    <property type="term" value="F:electron transfer activity"/>
    <property type="evidence" value="ECO:0007669"/>
    <property type="project" value="InterPro"/>
</dbReference>
<dbReference type="PANTHER" id="PTHR38439:SF2">
    <property type="entry name" value="OUTER MEMBRANE PROTEIN H.8"/>
    <property type="match status" value="1"/>
</dbReference>
<sequence length="171" mass="18881">MNHFKFKQIFLLLAISGTFFVSCTKTQKNEATEEAPIVANTEDLSKQDTIKITLNSNDKMQYDLSEIDVYEGQTVILTLHHKGTMPKAAMGHNFVLLTQGTEISTFANDAVKASDNGYIPTDKTNIIANTELIGGGETTEVTFNAPIKGTYDFLCSFPGHYSIMKGKFNVK</sequence>
<dbReference type="Proteomes" id="UP000028349">
    <property type="component" value="Unassembled WGS sequence"/>
</dbReference>
<evidence type="ECO:0000256" key="1">
    <source>
        <dbReference type="ARBA" id="ARBA00022448"/>
    </source>
</evidence>
<dbReference type="AlphaFoldDB" id="A0A3S5EUV5"/>
<dbReference type="RefSeq" id="WP_034717857.1">
    <property type="nucleotide sequence ID" value="NZ_FOIX01000001.1"/>
</dbReference>
<feature type="domain" description="Blue (type 1) copper" evidence="5">
    <location>
        <begin position="50"/>
        <end position="171"/>
    </location>
</feature>
<protein>
    <submittedName>
        <fullName evidence="7">Azurin</fullName>
    </submittedName>
</protein>
<proteinExistence type="predicted"/>
<reference evidence="6 8" key="1">
    <citation type="submission" date="2014-07" db="EMBL/GenBank/DDBJ databases">
        <authorList>
            <person name="Pisani N.G."/>
            <person name="Newman J.D."/>
        </authorList>
    </citation>
    <scope>NUCLEOTIDE SEQUENCE [LARGE SCALE GENOMIC DNA]</scope>
    <source>
        <strain evidence="6 8">LMG 24720</strain>
    </source>
</reference>
<evidence type="ECO:0000259" key="5">
    <source>
        <dbReference type="Pfam" id="PF00127"/>
    </source>
</evidence>
<dbReference type="InterPro" id="IPR028871">
    <property type="entry name" value="BlueCu_1_BS"/>
</dbReference>
<gene>
    <name evidence="6" type="ORF">HY04_05185</name>
    <name evidence="7" type="ORF">NCTC13489_02053</name>
</gene>
<dbReference type="NCBIfam" id="TIGR02695">
    <property type="entry name" value="azurin"/>
    <property type="match status" value="1"/>
</dbReference>
<dbReference type="PROSITE" id="PS00196">
    <property type="entry name" value="COPPER_BLUE"/>
    <property type="match status" value="1"/>
</dbReference>
<evidence type="ECO:0000313" key="6">
    <source>
        <dbReference type="EMBL" id="KEY17929.1"/>
    </source>
</evidence>
<dbReference type="EMBL" id="LR134441">
    <property type="protein sequence ID" value="VEI00311.1"/>
    <property type="molecule type" value="Genomic_DNA"/>
</dbReference>
<dbReference type="STRING" id="266748.HY04_05185"/>
<keyword evidence="8" id="KW-1185">Reference proteome</keyword>
<dbReference type="OrthoDB" id="9814063at2"/>
<dbReference type="KEGG" id="cant:NCTC13489_02053"/>